<dbReference type="PANTHER" id="PTHR33677">
    <property type="entry name" value="TRANSCRIPTIONAL REPRESSOR FRMR-RELATED"/>
    <property type="match status" value="1"/>
</dbReference>
<dbReference type="STRING" id="1424661.SAMN05216281_12334"/>
<evidence type="ECO:0000313" key="3">
    <source>
        <dbReference type="EMBL" id="TFB82364.1"/>
    </source>
</evidence>
<organism evidence="3 4">
    <name type="scientific">Cryobacterium luteum</name>
    <dbReference type="NCBI Taxonomy" id="1424661"/>
    <lineage>
        <taxon>Bacteria</taxon>
        <taxon>Bacillati</taxon>
        <taxon>Actinomycetota</taxon>
        <taxon>Actinomycetes</taxon>
        <taxon>Micrococcales</taxon>
        <taxon>Microbacteriaceae</taxon>
        <taxon>Cryobacterium</taxon>
    </lineage>
</organism>
<evidence type="ECO:0000313" key="4">
    <source>
        <dbReference type="Proteomes" id="UP000297654"/>
    </source>
</evidence>
<dbReference type="InterPro" id="IPR003735">
    <property type="entry name" value="Metal_Tscrpt_repr"/>
</dbReference>
<dbReference type="EMBL" id="SOFF01000062">
    <property type="protein sequence ID" value="TFB82364.1"/>
    <property type="molecule type" value="Genomic_DNA"/>
</dbReference>
<keyword evidence="4" id="KW-1185">Reference proteome</keyword>
<keyword evidence="2" id="KW-0186">Copper</keyword>
<reference evidence="3 4" key="1">
    <citation type="submission" date="2019-03" db="EMBL/GenBank/DDBJ databases">
        <title>Genomics of glacier-inhabiting Cryobacterium strains.</title>
        <authorList>
            <person name="Liu Q."/>
            <person name="Xin Y.-H."/>
        </authorList>
    </citation>
    <scope>NUCLEOTIDE SEQUENCE [LARGE SCALE GENOMIC DNA]</scope>
    <source>
        <strain evidence="3 4">Hh15</strain>
    </source>
</reference>
<dbReference type="GO" id="GO:0003677">
    <property type="term" value="F:DNA binding"/>
    <property type="evidence" value="ECO:0007669"/>
    <property type="project" value="InterPro"/>
</dbReference>
<dbReference type="PANTHER" id="PTHR33677:SF3">
    <property type="entry name" value="COPPER-SENSING TRANSCRIPTIONAL REPRESSOR RICR"/>
    <property type="match status" value="1"/>
</dbReference>
<gene>
    <name evidence="3" type="ORF">E3O10_17840</name>
</gene>
<name>A0A1H8L2E8_9MICO</name>
<dbReference type="AlphaFoldDB" id="A0A1H8L2E8"/>
<dbReference type="Proteomes" id="UP000297654">
    <property type="component" value="Unassembled WGS sequence"/>
</dbReference>
<protein>
    <submittedName>
        <fullName evidence="3">Metal-sensitive transcriptional regulator</fullName>
    </submittedName>
</protein>
<dbReference type="InterPro" id="IPR038390">
    <property type="entry name" value="Metal_Tscrpt_repr_sf"/>
</dbReference>
<proteinExistence type="inferred from homology"/>
<dbReference type="OrthoDB" id="9811244at2"/>
<comment type="similarity">
    <text evidence="1">Belongs to the CsoR family.</text>
</comment>
<comment type="caution">
    <text evidence="3">The sequence shown here is derived from an EMBL/GenBank/DDBJ whole genome shotgun (WGS) entry which is preliminary data.</text>
</comment>
<dbReference type="GO" id="GO:0046872">
    <property type="term" value="F:metal ion binding"/>
    <property type="evidence" value="ECO:0007669"/>
    <property type="project" value="InterPro"/>
</dbReference>
<accession>A0A1H8L2E8</accession>
<evidence type="ECO:0000256" key="2">
    <source>
        <dbReference type="ARBA" id="ARBA00023008"/>
    </source>
</evidence>
<dbReference type="Pfam" id="PF02583">
    <property type="entry name" value="Trns_repr_metal"/>
    <property type="match status" value="1"/>
</dbReference>
<sequence length="105" mass="11585">MSPCPTSRHDAANHGYIADKNLNRNRLRRFEGQVRGFDGMIDEERYCINILTQISAITKAVDSVALGRLDDRLRHCVLDAAAAGQQVSELTMAEGSDAIARLVRS</sequence>
<dbReference type="CDD" id="cd10148">
    <property type="entry name" value="CsoR-like_DUF156"/>
    <property type="match status" value="1"/>
</dbReference>
<dbReference type="GO" id="GO:0045892">
    <property type="term" value="P:negative regulation of DNA-templated transcription"/>
    <property type="evidence" value="ECO:0007669"/>
    <property type="project" value="UniProtKB-ARBA"/>
</dbReference>
<evidence type="ECO:0000256" key="1">
    <source>
        <dbReference type="ARBA" id="ARBA00005428"/>
    </source>
</evidence>
<dbReference type="Gene3D" id="1.20.58.1000">
    <property type="entry name" value="Metal-sensitive repressor, helix protomer"/>
    <property type="match status" value="1"/>
</dbReference>